<sequence>MLHKEIMELFRHFRSLEKDVHELHQYNTFLYRDLCTFQAQLDEGLKDLKAVHSGSNCDQQQQSALEQVNQTFAETTCQQIQGLEDEVNGLVKENQVIREELKDTIATLYTLQVQIDPLTALLMVSPLRGRTVHFKEPRSISGLSLGSQAHSSGNESYHSYVEDDAAQRSVPRNIMMTEAVLESSGFRNPSAWKHTTQKVYGRRWIQPCD</sequence>
<keyword evidence="2" id="KW-1185">Reference proteome</keyword>
<dbReference type="EMBL" id="QTSX02003025">
    <property type="protein sequence ID" value="KAJ9072315.1"/>
    <property type="molecule type" value="Genomic_DNA"/>
</dbReference>
<protein>
    <submittedName>
        <fullName evidence="1">Uncharacterized protein</fullName>
    </submittedName>
</protein>
<name>A0ACC2TCV0_9FUNG</name>
<comment type="caution">
    <text evidence="1">The sequence shown here is derived from an EMBL/GenBank/DDBJ whole genome shotgun (WGS) entry which is preliminary data.</text>
</comment>
<organism evidence="1 2">
    <name type="scientific">Entomophthora muscae</name>
    <dbReference type="NCBI Taxonomy" id="34485"/>
    <lineage>
        <taxon>Eukaryota</taxon>
        <taxon>Fungi</taxon>
        <taxon>Fungi incertae sedis</taxon>
        <taxon>Zoopagomycota</taxon>
        <taxon>Entomophthoromycotina</taxon>
        <taxon>Entomophthoromycetes</taxon>
        <taxon>Entomophthorales</taxon>
        <taxon>Entomophthoraceae</taxon>
        <taxon>Entomophthora</taxon>
    </lineage>
</organism>
<dbReference type="Proteomes" id="UP001165960">
    <property type="component" value="Unassembled WGS sequence"/>
</dbReference>
<evidence type="ECO:0000313" key="2">
    <source>
        <dbReference type="Proteomes" id="UP001165960"/>
    </source>
</evidence>
<proteinExistence type="predicted"/>
<reference evidence="1" key="1">
    <citation type="submission" date="2022-04" db="EMBL/GenBank/DDBJ databases">
        <title>Genome of the entomopathogenic fungus Entomophthora muscae.</title>
        <authorList>
            <person name="Elya C."/>
            <person name="Lovett B.R."/>
            <person name="Lee E."/>
            <person name="Macias A.M."/>
            <person name="Hajek A.E."/>
            <person name="De Bivort B.L."/>
            <person name="Kasson M.T."/>
            <person name="De Fine Licht H.H."/>
            <person name="Stajich J.E."/>
        </authorList>
    </citation>
    <scope>NUCLEOTIDE SEQUENCE</scope>
    <source>
        <strain evidence="1">Berkeley</strain>
    </source>
</reference>
<accession>A0ACC2TCV0</accession>
<gene>
    <name evidence="1" type="ORF">DSO57_1028782</name>
</gene>
<evidence type="ECO:0000313" key="1">
    <source>
        <dbReference type="EMBL" id="KAJ9072315.1"/>
    </source>
</evidence>